<accession>A0A9P5HKP1</accession>
<reference evidence="2" key="1">
    <citation type="submission" date="2020-03" db="EMBL/GenBank/DDBJ databases">
        <title>Draft Genome Sequence of Cylindrodendrum hubeiense.</title>
        <authorList>
            <person name="Buettner E."/>
            <person name="Kellner H."/>
        </authorList>
    </citation>
    <scope>NUCLEOTIDE SEQUENCE</scope>
    <source>
        <strain evidence="2">IHI 201604</strain>
    </source>
</reference>
<name>A0A9P5HKP1_9HYPO</name>
<protein>
    <submittedName>
        <fullName evidence="2">Uncharacterized protein</fullName>
    </submittedName>
</protein>
<gene>
    <name evidence="2" type="ORF">G7Z17_g1887</name>
</gene>
<dbReference type="EMBL" id="JAANBB010000017">
    <property type="protein sequence ID" value="KAF7555756.1"/>
    <property type="molecule type" value="Genomic_DNA"/>
</dbReference>
<feature type="region of interest" description="Disordered" evidence="1">
    <location>
        <begin position="38"/>
        <end position="92"/>
    </location>
</feature>
<evidence type="ECO:0000256" key="1">
    <source>
        <dbReference type="SAM" id="MobiDB-lite"/>
    </source>
</evidence>
<sequence length="326" mass="36233">MELILPSLQHMVQHLPMDARITPPPEQTNAAYPTTLCATSESSEAIPETTKSPAGAAPSDPLVKGRNKRRSSGSGCRRQVETNHHSSSNANLIFSPRPYESMYAERAYLTSSLQIQTSNAADLMRQYSLAEARDKSLEAGKERRQLRKYLRLLRSKIIGTAEQQKTIYSRLGELYVEIQSREAWTLSGYQGASFMDGLVPESPSAYSTISSYDISTPTTPLNATSPVFVPQGYFDDFPYPLDHSLCKQEPVDAGRSLDTVVEEGEELVLDPEFNFELSYDGVNTEVAAESDDAGCDVLPWFDVGFKATRSRRLSLPYIQTAWPETQ</sequence>
<evidence type="ECO:0000313" key="2">
    <source>
        <dbReference type="EMBL" id="KAF7555756.1"/>
    </source>
</evidence>
<proteinExistence type="predicted"/>
<organism evidence="2 3">
    <name type="scientific">Cylindrodendrum hubeiense</name>
    <dbReference type="NCBI Taxonomy" id="595255"/>
    <lineage>
        <taxon>Eukaryota</taxon>
        <taxon>Fungi</taxon>
        <taxon>Dikarya</taxon>
        <taxon>Ascomycota</taxon>
        <taxon>Pezizomycotina</taxon>
        <taxon>Sordariomycetes</taxon>
        <taxon>Hypocreomycetidae</taxon>
        <taxon>Hypocreales</taxon>
        <taxon>Nectriaceae</taxon>
        <taxon>Cylindrodendrum</taxon>
    </lineage>
</organism>
<comment type="caution">
    <text evidence="2">The sequence shown here is derived from an EMBL/GenBank/DDBJ whole genome shotgun (WGS) entry which is preliminary data.</text>
</comment>
<dbReference type="AlphaFoldDB" id="A0A9P5HKP1"/>
<dbReference type="Proteomes" id="UP000722485">
    <property type="component" value="Unassembled WGS sequence"/>
</dbReference>
<dbReference type="OrthoDB" id="5226586at2759"/>
<evidence type="ECO:0000313" key="3">
    <source>
        <dbReference type="Proteomes" id="UP000722485"/>
    </source>
</evidence>
<keyword evidence="3" id="KW-1185">Reference proteome</keyword>